<proteinExistence type="predicted"/>
<dbReference type="EMBL" id="GL377600">
    <property type="protein sequence ID" value="EFJ21160.1"/>
    <property type="molecule type" value="Genomic_DNA"/>
</dbReference>
<comment type="subcellular location">
    <subcellularLocation>
        <location evidence="1">Mitochondrion inner membrane</location>
        <topology evidence="1">Peripheral membrane protein</topology>
        <orientation evidence="1">Matrix side</orientation>
    </subcellularLocation>
</comment>
<dbReference type="OrthoDB" id="10252718at2759"/>
<name>D8S2W1_SELML</name>
<protein>
    <recommendedName>
        <fullName evidence="11">NADH-ubiquinone oxidoreductase 12 kDa subunit</fullName>
    </recommendedName>
</protein>
<dbReference type="KEGG" id="smo:SELMODRAFT_39228"/>
<dbReference type="HOGENOM" id="CLU_145724_0_0_1"/>
<dbReference type="eggNOG" id="KOG4009">
    <property type="taxonomic scope" value="Eukaryota"/>
</dbReference>
<evidence type="ECO:0000256" key="3">
    <source>
        <dbReference type="ARBA" id="ARBA00022660"/>
    </source>
</evidence>
<evidence type="ECO:0000256" key="1">
    <source>
        <dbReference type="ARBA" id="ARBA00004443"/>
    </source>
</evidence>
<evidence type="ECO:0008006" key="11">
    <source>
        <dbReference type="Google" id="ProtNLM"/>
    </source>
</evidence>
<feature type="non-terminal residue" evidence="9">
    <location>
        <position position="87"/>
    </location>
</feature>
<dbReference type="FunCoup" id="D8S2W1">
    <property type="interactions" value="702"/>
</dbReference>
<evidence type="ECO:0000256" key="7">
    <source>
        <dbReference type="ARBA" id="ARBA00023136"/>
    </source>
</evidence>
<evidence type="ECO:0000256" key="6">
    <source>
        <dbReference type="ARBA" id="ARBA00023128"/>
    </source>
</evidence>
<keyword evidence="2" id="KW-0813">Transport</keyword>
<dbReference type="KEGG" id="smo:SELMODRAFT_39227"/>
<organism evidence="10">
    <name type="scientific">Selaginella moellendorffii</name>
    <name type="common">Spikemoss</name>
    <dbReference type="NCBI Taxonomy" id="88036"/>
    <lineage>
        <taxon>Eukaryota</taxon>
        <taxon>Viridiplantae</taxon>
        <taxon>Streptophyta</taxon>
        <taxon>Embryophyta</taxon>
        <taxon>Tracheophyta</taxon>
        <taxon>Lycopodiopsida</taxon>
        <taxon>Selaginellales</taxon>
        <taxon>Selaginellaceae</taxon>
        <taxon>Selaginella</taxon>
    </lineage>
</organism>
<dbReference type="PANTHER" id="PTHR13094">
    <property type="entry name" value="NADH-UBIQUINONE OXIDOREDUCTASE PDSW SUBUNIT"/>
    <property type="match status" value="1"/>
</dbReference>
<evidence type="ECO:0000256" key="4">
    <source>
        <dbReference type="ARBA" id="ARBA00022792"/>
    </source>
</evidence>
<dbReference type="Gramene" id="EFJ19389">
    <property type="protein sequence ID" value="EFJ19389"/>
    <property type="gene ID" value="SELMODRAFT_39228"/>
</dbReference>
<keyword evidence="10" id="KW-1185">Reference proteome</keyword>
<keyword evidence="5" id="KW-0249">Electron transport</keyword>
<evidence type="ECO:0000313" key="10">
    <source>
        <dbReference type="Proteomes" id="UP000001514"/>
    </source>
</evidence>
<dbReference type="STRING" id="88036.D8S2W1"/>
<evidence type="ECO:0000313" key="8">
    <source>
        <dbReference type="EMBL" id="EFJ19389.1"/>
    </source>
</evidence>
<keyword evidence="4" id="KW-0999">Mitochondrion inner membrane</keyword>
<accession>D8S2W1</accession>
<dbReference type="InParanoid" id="D8S2W1"/>
<dbReference type="OMA" id="HELHGPK"/>
<evidence type="ECO:0000256" key="5">
    <source>
        <dbReference type="ARBA" id="ARBA00022982"/>
    </source>
</evidence>
<dbReference type="InterPro" id="IPR039993">
    <property type="entry name" value="NDUFB10"/>
</dbReference>
<dbReference type="EMBL" id="GL377606">
    <property type="protein sequence ID" value="EFJ19389.1"/>
    <property type="molecule type" value="Genomic_DNA"/>
</dbReference>
<keyword evidence="7" id="KW-0472">Membrane</keyword>
<dbReference type="Gramene" id="EFJ21160">
    <property type="protein sequence ID" value="EFJ21160"/>
    <property type="gene ID" value="SELMODRAFT_39227"/>
</dbReference>
<keyword evidence="3" id="KW-0679">Respiratory chain</keyword>
<dbReference type="GO" id="GO:0045271">
    <property type="term" value="C:respiratory chain complex I"/>
    <property type="evidence" value="ECO:0000318"/>
    <property type="project" value="GO_Central"/>
</dbReference>
<reference evidence="9 10" key="1">
    <citation type="journal article" date="2011" name="Science">
        <title>The Selaginella genome identifies genetic changes associated with the evolution of vascular plants.</title>
        <authorList>
            <person name="Banks J.A."/>
            <person name="Nishiyama T."/>
            <person name="Hasebe M."/>
            <person name="Bowman J.L."/>
            <person name="Gribskov M."/>
            <person name="dePamphilis C."/>
            <person name="Albert V.A."/>
            <person name="Aono N."/>
            <person name="Aoyama T."/>
            <person name="Ambrose B.A."/>
            <person name="Ashton N.W."/>
            <person name="Axtell M.J."/>
            <person name="Barker E."/>
            <person name="Barker M.S."/>
            <person name="Bennetzen J.L."/>
            <person name="Bonawitz N.D."/>
            <person name="Chapple C."/>
            <person name="Cheng C."/>
            <person name="Correa L.G."/>
            <person name="Dacre M."/>
            <person name="DeBarry J."/>
            <person name="Dreyer I."/>
            <person name="Elias M."/>
            <person name="Engstrom E.M."/>
            <person name="Estelle M."/>
            <person name="Feng L."/>
            <person name="Finet C."/>
            <person name="Floyd S.K."/>
            <person name="Frommer W.B."/>
            <person name="Fujita T."/>
            <person name="Gramzow L."/>
            <person name="Gutensohn M."/>
            <person name="Harholt J."/>
            <person name="Hattori M."/>
            <person name="Heyl A."/>
            <person name="Hirai T."/>
            <person name="Hiwatashi Y."/>
            <person name="Ishikawa M."/>
            <person name="Iwata M."/>
            <person name="Karol K.G."/>
            <person name="Koehler B."/>
            <person name="Kolukisaoglu U."/>
            <person name="Kubo M."/>
            <person name="Kurata T."/>
            <person name="Lalonde S."/>
            <person name="Li K."/>
            <person name="Li Y."/>
            <person name="Litt A."/>
            <person name="Lyons E."/>
            <person name="Manning G."/>
            <person name="Maruyama T."/>
            <person name="Michael T.P."/>
            <person name="Mikami K."/>
            <person name="Miyazaki S."/>
            <person name="Morinaga S."/>
            <person name="Murata T."/>
            <person name="Mueller-Roeber B."/>
            <person name="Nelson D.R."/>
            <person name="Obara M."/>
            <person name="Oguri Y."/>
            <person name="Olmstead R.G."/>
            <person name="Onodera N."/>
            <person name="Petersen B.L."/>
            <person name="Pils B."/>
            <person name="Prigge M."/>
            <person name="Rensing S.A."/>
            <person name="Riano-Pachon D.M."/>
            <person name="Roberts A.W."/>
            <person name="Sato Y."/>
            <person name="Scheller H.V."/>
            <person name="Schulz B."/>
            <person name="Schulz C."/>
            <person name="Shakirov E.V."/>
            <person name="Shibagaki N."/>
            <person name="Shinohara N."/>
            <person name="Shippen D.E."/>
            <person name="Soerensen I."/>
            <person name="Sotooka R."/>
            <person name="Sugimoto N."/>
            <person name="Sugita M."/>
            <person name="Sumikawa N."/>
            <person name="Tanurdzic M."/>
            <person name="Theissen G."/>
            <person name="Ulvskov P."/>
            <person name="Wakazuki S."/>
            <person name="Weng J.K."/>
            <person name="Willats W.W."/>
            <person name="Wipf D."/>
            <person name="Wolf P.G."/>
            <person name="Yang L."/>
            <person name="Zimmer A.D."/>
            <person name="Zhu Q."/>
            <person name="Mitros T."/>
            <person name="Hellsten U."/>
            <person name="Loque D."/>
            <person name="Otillar R."/>
            <person name="Salamov A."/>
            <person name="Schmutz J."/>
            <person name="Shapiro H."/>
            <person name="Lindquist E."/>
            <person name="Lucas S."/>
            <person name="Rokhsar D."/>
            <person name="Grigoriev I.V."/>
        </authorList>
    </citation>
    <scope>NUCLEOTIDE SEQUENCE [LARGE SCALE GENOMIC DNA]</scope>
</reference>
<dbReference type="GO" id="GO:0005743">
    <property type="term" value="C:mitochondrial inner membrane"/>
    <property type="evidence" value="ECO:0007669"/>
    <property type="project" value="UniProtKB-SubCell"/>
</dbReference>
<dbReference type="AlphaFoldDB" id="D8S2W1"/>
<dbReference type="PANTHER" id="PTHR13094:SF1">
    <property type="entry name" value="NADH DEHYDROGENASE [UBIQUINONE] 1 BETA SUBCOMPLEX SUBUNIT 10"/>
    <property type="match status" value="1"/>
</dbReference>
<evidence type="ECO:0000256" key="2">
    <source>
        <dbReference type="ARBA" id="ARBA00022448"/>
    </source>
</evidence>
<dbReference type="Proteomes" id="UP000001514">
    <property type="component" value="Unassembled WGS sequence"/>
</dbReference>
<evidence type="ECO:0000313" key="9">
    <source>
        <dbReference type="EMBL" id="EFJ21160.1"/>
    </source>
</evidence>
<keyword evidence="6" id="KW-0496">Mitochondrion</keyword>
<gene>
    <name evidence="9" type="ORF">SELMODRAFT_39227</name>
    <name evidence="8" type="ORF">SELMODRAFT_39228</name>
</gene>
<sequence length="87" mass="10213">MVFKGEVEFDLDPPENFDPADPHGDPIAFIEMRDWIVREKWIGVERAKILRERLRACYQREGVNHLKNCRKWAVAYLDAAKNAGWGR</sequence>